<dbReference type="EMBL" id="JAARLZ010000007">
    <property type="protein sequence ID" value="NII07406.1"/>
    <property type="molecule type" value="Genomic_DNA"/>
</dbReference>
<dbReference type="AlphaFoldDB" id="A0A7X5UBC5"/>
<evidence type="ECO:0000256" key="2">
    <source>
        <dbReference type="ARBA" id="ARBA00022777"/>
    </source>
</evidence>
<evidence type="ECO:0000256" key="1">
    <source>
        <dbReference type="ARBA" id="ARBA00022679"/>
    </source>
</evidence>
<protein>
    <submittedName>
        <fullName evidence="4">Carbohydrate kinase family protein</fullName>
    </submittedName>
</protein>
<dbReference type="PANTHER" id="PTHR10584:SF167">
    <property type="entry name" value="PFKB DOMAIN PROTEIN"/>
    <property type="match status" value="1"/>
</dbReference>
<reference evidence="4 5" key="1">
    <citation type="submission" date="2020-03" db="EMBL/GenBank/DDBJ databases">
        <authorList>
            <person name="Lai Q."/>
        </authorList>
    </citation>
    <scope>NUCLEOTIDE SEQUENCE [LARGE SCALE GENOMIC DNA]</scope>
    <source>
        <strain evidence="4 5">CCUG 25036</strain>
    </source>
</reference>
<dbReference type="PROSITE" id="PS00584">
    <property type="entry name" value="PFKB_KINASES_2"/>
    <property type="match status" value="1"/>
</dbReference>
<dbReference type="InterPro" id="IPR002173">
    <property type="entry name" value="Carboh/pur_kinase_PfkB_CS"/>
</dbReference>
<evidence type="ECO:0000313" key="5">
    <source>
        <dbReference type="Proteomes" id="UP000490980"/>
    </source>
</evidence>
<organism evidence="4 5">
    <name type="scientific">Luteibacter anthropi</name>
    <dbReference type="NCBI Taxonomy" id="564369"/>
    <lineage>
        <taxon>Bacteria</taxon>
        <taxon>Pseudomonadati</taxon>
        <taxon>Pseudomonadota</taxon>
        <taxon>Gammaproteobacteria</taxon>
        <taxon>Lysobacterales</taxon>
        <taxon>Rhodanobacteraceae</taxon>
        <taxon>Luteibacter</taxon>
    </lineage>
</organism>
<name>A0A7X5UBC5_9GAMM</name>
<evidence type="ECO:0000313" key="4">
    <source>
        <dbReference type="EMBL" id="NII07406.1"/>
    </source>
</evidence>
<gene>
    <name evidence="4" type="ORF">HBF25_13545</name>
</gene>
<comment type="caution">
    <text evidence="4">The sequence shown here is derived from an EMBL/GenBank/DDBJ whole genome shotgun (WGS) entry which is preliminary data.</text>
</comment>
<dbReference type="InterPro" id="IPR029056">
    <property type="entry name" value="Ribokinase-like"/>
</dbReference>
<dbReference type="Proteomes" id="UP000490980">
    <property type="component" value="Unassembled WGS sequence"/>
</dbReference>
<dbReference type="Pfam" id="PF00294">
    <property type="entry name" value="PfkB"/>
    <property type="match status" value="1"/>
</dbReference>
<dbReference type="GO" id="GO:0016301">
    <property type="term" value="F:kinase activity"/>
    <property type="evidence" value="ECO:0007669"/>
    <property type="project" value="UniProtKB-KW"/>
</dbReference>
<dbReference type="Gene3D" id="3.40.1190.20">
    <property type="match status" value="1"/>
</dbReference>
<dbReference type="PANTHER" id="PTHR10584">
    <property type="entry name" value="SUGAR KINASE"/>
    <property type="match status" value="1"/>
</dbReference>
<dbReference type="RefSeq" id="WP_166949266.1">
    <property type="nucleotide sequence ID" value="NZ_JAARLZ010000007.1"/>
</dbReference>
<dbReference type="SUPFAM" id="SSF53613">
    <property type="entry name" value="Ribokinase-like"/>
    <property type="match status" value="1"/>
</dbReference>
<feature type="domain" description="Carbohydrate kinase PfkB" evidence="3">
    <location>
        <begin position="4"/>
        <end position="291"/>
    </location>
</feature>
<evidence type="ECO:0000259" key="3">
    <source>
        <dbReference type="Pfam" id="PF00294"/>
    </source>
</evidence>
<sequence length="309" mass="32139">MKPVLVAGELNVDLILTGMDSPPVFGGEILASGLCQTPGSSSMICAMGLARLGAPVRFVGRVGGDERGRYCTEALGRAGIDASGVIIDPWLETGLTIALSSARDRALVTYPGAIAALKAEDVTDASLQDASHLHVSSYFLQRRLREGLAHLIARARLAGLSVSLDPGYDPEGLWQAGIRDVLPLVDIFLPNEVEALAITGAADVETALRELAALCPTVVVKTGAKGCIGIDEDGEIHRVSAFTVKAMDTTGAGDSFDAGFLHAWLNSRPLDECMRWGAACGALSTRALGGTPGQADEAEVRSMLAGVTA</sequence>
<keyword evidence="2 4" id="KW-0418">Kinase</keyword>
<proteinExistence type="predicted"/>
<keyword evidence="1" id="KW-0808">Transferase</keyword>
<dbReference type="CDD" id="cd01166">
    <property type="entry name" value="KdgK"/>
    <property type="match status" value="1"/>
</dbReference>
<dbReference type="InterPro" id="IPR011611">
    <property type="entry name" value="PfkB_dom"/>
</dbReference>
<keyword evidence="5" id="KW-1185">Reference proteome</keyword>
<accession>A0A7X5UBC5</accession>